<keyword evidence="5" id="KW-0819">tRNA processing</keyword>
<evidence type="ECO:0000256" key="8">
    <source>
        <dbReference type="RuleBase" id="RU004398"/>
    </source>
</evidence>
<organism evidence="9 10">
    <name type="scientific">Talaromyces islandicus</name>
    <name type="common">Penicillium islandicum</name>
    <dbReference type="NCBI Taxonomy" id="28573"/>
    <lineage>
        <taxon>Eukaryota</taxon>
        <taxon>Fungi</taxon>
        <taxon>Dikarya</taxon>
        <taxon>Ascomycota</taxon>
        <taxon>Pezizomycotina</taxon>
        <taxon>Eurotiomycetes</taxon>
        <taxon>Eurotiomycetidae</taxon>
        <taxon>Eurotiales</taxon>
        <taxon>Trichocomaceae</taxon>
        <taxon>Talaromyces</taxon>
        <taxon>Talaromyces sect. Islandici</taxon>
    </lineage>
</organism>
<comment type="subcellular location">
    <subcellularLocation>
        <location evidence="1">Nucleus</location>
    </subcellularLocation>
</comment>
<dbReference type="InterPro" id="IPR013926">
    <property type="entry name" value="CGI121/TPRKB"/>
</dbReference>
<dbReference type="GO" id="GO:0005829">
    <property type="term" value="C:cytosol"/>
    <property type="evidence" value="ECO:0007669"/>
    <property type="project" value="TreeGrafter"/>
</dbReference>
<evidence type="ECO:0000256" key="7">
    <source>
        <dbReference type="ARBA" id="ARBA00025043"/>
    </source>
</evidence>
<evidence type="ECO:0000313" key="10">
    <source>
        <dbReference type="Proteomes" id="UP000054383"/>
    </source>
</evidence>
<evidence type="ECO:0000256" key="3">
    <source>
        <dbReference type="ARBA" id="ARBA00015316"/>
    </source>
</evidence>
<evidence type="ECO:0000256" key="1">
    <source>
        <dbReference type="ARBA" id="ARBA00004123"/>
    </source>
</evidence>
<keyword evidence="6 8" id="KW-0539">Nucleus</keyword>
<accession>A0A0U1M3Q8</accession>
<evidence type="ECO:0000256" key="5">
    <source>
        <dbReference type="ARBA" id="ARBA00022694"/>
    </source>
</evidence>
<name>A0A0U1M3Q8_TALIS</name>
<reference evidence="9 10" key="1">
    <citation type="submission" date="2015-04" db="EMBL/GenBank/DDBJ databases">
        <authorList>
            <person name="Syromyatnikov M.Y."/>
            <person name="Popov V.N."/>
        </authorList>
    </citation>
    <scope>NUCLEOTIDE SEQUENCE [LARGE SCALE GENOMIC DNA]</scope>
    <source>
        <strain evidence="9">WF-38-12</strain>
    </source>
</reference>
<dbReference type="InterPro" id="IPR036504">
    <property type="entry name" value="CGI121/TPRKB_sf"/>
</dbReference>
<dbReference type="GO" id="GO:0005634">
    <property type="term" value="C:nucleus"/>
    <property type="evidence" value="ECO:0007669"/>
    <property type="project" value="UniProtKB-SubCell"/>
</dbReference>
<comment type="similarity">
    <text evidence="2 8">Belongs to the CGI121/TPRKB family.</text>
</comment>
<dbReference type="SUPFAM" id="SSF143870">
    <property type="entry name" value="PF0523-like"/>
    <property type="match status" value="1"/>
</dbReference>
<dbReference type="OrthoDB" id="329139at2759"/>
<dbReference type="AlphaFoldDB" id="A0A0U1M3Q8"/>
<dbReference type="STRING" id="28573.A0A0U1M3Q8"/>
<dbReference type="Proteomes" id="UP000054383">
    <property type="component" value="Unassembled WGS sequence"/>
</dbReference>
<protein>
    <recommendedName>
        <fullName evidence="4">EKC/KEOPS complex subunit CGI121</fullName>
    </recommendedName>
    <alternativeName>
        <fullName evidence="3">EKC/KEOPS complex subunit cgi121</fullName>
    </alternativeName>
</protein>
<evidence type="ECO:0000256" key="2">
    <source>
        <dbReference type="ARBA" id="ARBA00005546"/>
    </source>
</evidence>
<sequence>MALLETVHLSHLPQNTPVHIALYKDIKNASSLREQLLSGNVDFQYAFIDASVILSRQHIFAAVFRAVHDYLNDRLRSHNVHSEIVFSLNPTNNITESFRRFGITDATKDLLVVKVSITPEITHASVAEHLEQCVEGTPVPFNDETLCSISDLAKIRKAYKIPQPPAKSVDNKAAYSQIQRELEAPIIGSIALRAAT</sequence>
<evidence type="ECO:0000313" key="9">
    <source>
        <dbReference type="EMBL" id="CRG90195.1"/>
    </source>
</evidence>
<dbReference type="PANTHER" id="PTHR15840:SF10">
    <property type="entry name" value="EKC_KEOPS COMPLEX SUBUNIT TPRKB"/>
    <property type="match status" value="1"/>
</dbReference>
<dbReference type="OMA" id="IVCRMST"/>
<comment type="function">
    <text evidence="7">Component of the EKC/KEOPS complex that is required for the formation of a threonylcarbamoyl group on adenosine at position 37 (t(6)A37) in tRNAs that read codons beginning with adenine. The complex is probably involved in the transfer of the threonylcarbamoyl moiety of threonylcarbamoyl-AMP (TC-AMP) to the N6 group of A37. CGI121 acts as an allosteric effector that regulates the t(6)A activity of the complex. The EKC/KEOPS complex also promotes both telomere uncapping and telomere elongation. The complex is required for efficient recruitment of transcriptional coactivators. CGI121 is not required for tRNA modification.</text>
</comment>
<dbReference type="PANTHER" id="PTHR15840">
    <property type="entry name" value="CGI-121 FAMILY MEMBER"/>
    <property type="match status" value="1"/>
</dbReference>
<keyword evidence="10" id="KW-1185">Reference proteome</keyword>
<proteinExistence type="inferred from homology"/>
<evidence type="ECO:0000256" key="6">
    <source>
        <dbReference type="ARBA" id="ARBA00023242"/>
    </source>
</evidence>
<dbReference type="Gene3D" id="3.30.2380.10">
    <property type="entry name" value="CGI121/TPRKB"/>
    <property type="match status" value="1"/>
</dbReference>
<dbReference type="GO" id="GO:0000408">
    <property type="term" value="C:EKC/KEOPS complex"/>
    <property type="evidence" value="ECO:0007669"/>
    <property type="project" value="TreeGrafter"/>
</dbReference>
<dbReference type="EMBL" id="CVMT01000007">
    <property type="protein sequence ID" value="CRG90195.1"/>
    <property type="molecule type" value="Genomic_DNA"/>
</dbReference>
<evidence type="ECO:0000256" key="4">
    <source>
        <dbReference type="ARBA" id="ARBA00016009"/>
    </source>
</evidence>
<dbReference type="Pfam" id="PF08617">
    <property type="entry name" value="CGI-121"/>
    <property type="match status" value="1"/>
</dbReference>
<gene>
    <name evidence="9" type="ORF">PISL3812_07238</name>
</gene>
<dbReference type="GO" id="GO:0002949">
    <property type="term" value="P:tRNA threonylcarbamoyladenosine modification"/>
    <property type="evidence" value="ECO:0007669"/>
    <property type="project" value="TreeGrafter"/>
</dbReference>